<dbReference type="RefSeq" id="WP_380774266.1">
    <property type="nucleotide sequence ID" value="NZ_JBHUEO010000037.1"/>
</dbReference>
<keyword evidence="4" id="KW-1185">Reference proteome</keyword>
<accession>A0ABW4KHX1</accession>
<sequence>MKIKMKWSLENKFYVFFLCVIGICFITFFTSKAWMYDDNSIVQTPFHTEINGLDQTTLILNKWEYNPKRELMEISITTKHTGSDQVKPSFSFVAKEKDSLQNYPVEVVYKDEENMVVQVKKVPKDFRVIGLFVREKRDRMILENEMKATLMESSGTLDQDEDEIVYKAPKPKELVIAGDYRKIKINQNLETKGPIDYQTEQINREIMQVEKELFAIEKDQIPLQQKLISSIEKEIATLEKNMEYQTVEEKQESMAQITAKKEAIENGKKDQEKSQQEVEKLKEKREKLYKKLESLRPDEEAKQSQIEKQNDQLESNNASKIDKKEAPKKAQPPPEKVKTNQQKSADSKSD</sequence>
<dbReference type="EMBL" id="JBHUEO010000037">
    <property type="protein sequence ID" value="MFD1707550.1"/>
    <property type="molecule type" value="Genomic_DNA"/>
</dbReference>
<organism evidence="3 4">
    <name type="scientific">Siminovitchia sediminis</name>
    <dbReference type="NCBI Taxonomy" id="1274353"/>
    <lineage>
        <taxon>Bacteria</taxon>
        <taxon>Bacillati</taxon>
        <taxon>Bacillota</taxon>
        <taxon>Bacilli</taxon>
        <taxon>Bacillales</taxon>
        <taxon>Bacillaceae</taxon>
        <taxon>Siminovitchia</taxon>
    </lineage>
</organism>
<comment type="caution">
    <text evidence="3">The sequence shown here is derived from an EMBL/GenBank/DDBJ whole genome shotgun (WGS) entry which is preliminary data.</text>
</comment>
<protein>
    <submittedName>
        <fullName evidence="3">Uncharacterized protein</fullName>
    </submittedName>
</protein>
<gene>
    <name evidence="3" type="ORF">ACFSCZ_12530</name>
</gene>
<evidence type="ECO:0000256" key="2">
    <source>
        <dbReference type="SAM" id="Phobius"/>
    </source>
</evidence>
<reference evidence="4" key="1">
    <citation type="journal article" date="2019" name="Int. J. Syst. Evol. Microbiol.">
        <title>The Global Catalogue of Microorganisms (GCM) 10K type strain sequencing project: providing services to taxonomists for standard genome sequencing and annotation.</title>
        <authorList>
            <consortium name="The Broad Institute Genomics Platform"/>
            <consortium name="The Broad Institute Genome Sequencing Center for Infectious Disease"/>
            <person name="Wu L."/>
            <person name="Ma J."/>
        </authorList>
    </citation>
    <scope>NUCLEOTIDE SEQUENCE [LARGE SCALE GENOMIC DNA]</scope>
    <source>
        <strain evidence="4">CGMCC 1.12295</strain>
    </source>
</reference>
<feature type="region of interest" description="Disordered" evidence="1">
    <location>
        <begin position="289"/>
        <end position="350"/>
    </location>
</feature>
<evidence type="ECO:0000313" key="3">
    <source>
        <dbReference type="EMBL" id="MFD1707550.1"/>
    </source>
</evidence>
<proteinExistence type="predicted"/>
<evidence type="ECO:0000313" key="4">
    <source>
        <dbReference type="Proteomes" id="UP001597301"/>
    </source>
</evidence>
<keyword evidence="2" id="KW-0472">Membrane</keyword>
<feature type="transmembrane region" description="Helical" evidence="2">
    <location>
        <begin position="12"/>
        <end position="35"/>
    </location>
</feature>
<keyword evidence="2" id="KW-0812">Transmembrane</keyword>
<dbReference type="Proteomes" id="UP001597301">
    <property type="component" value="Unassembled WGS sequence"/>
</dbReference>
<keyword evidence="2" id="KW-1133">Transmembrane helix</keyword>
<feature type="compositionally biased region" description="Polar residues" evidence="1">
    <location>
        <begin position="303"/>
        <end position="319"/>
    </location>
</feature>
<feature type="compositionally biased region" description="Basic and acidic residues" evidence="1">
    <location>
        <begin position="289"/>
        <end position="302"/>
    </location>
</feature>
<name>A0ABW4KHX1_9BACI</name>
<evidence type="ECO:0000256" key="1">
    <source>
        <dbReference type="SAM" id="MobiDB-lite"/>
    </source>
</evidence>